<evidence type="ECO:0000313" key="1">
    <source>
        <dbReference type="EMBL" id="KAG1790953.1"/>
    </source>
</evidence>
<name>A0A9P7DEI0_9AGAM</name>
<gene>
    <name evidence="1" type="ORF">HD556DRAFT_673280</name>
</gene>
<dbReference type="OrthoDB" id="244495at2759"/>
<proteinExistence type="predicted"/>
<protein>
    <submittedName>
        <fullName evidence="1">Uncharacterized protein</fullName>
    </submittedName>
</protein>
<sequence length="129" mass="14606">MTHLFFLSRVPPTILSTSPHQIDSSITFAALVLLQRLKAHFRTARGSLGHRFLCPLRSVLHQLERSPWSYAAVAATPEVNGVIHLLGSNQYNVTSQSLHMRRTIHNILNWQLDINVLHEYNVVNATSED</sequence>
<dbReference type="RefSeq" id="XP_041157881.1">
    <property type="nucleotide sequence ID" value="XM_041311266.1"/>
</dbReference>
<dbReference type="EMBL" id="JABBWE010000046">
    <property type="protein sequence ID" value="KAG1790953.1"/>
    <property type="molecule type" value="Genomic_DNA"/>
</dbReference>
<reference evidence="1" key="1">
    <citation type="journal article" date="2020" name="New Phytol.">
        <title>Comparative genomics reveals dynamic genome evolution in host specialist ectomycorrhizal fungi.</title>
        <authorList>
            <person name="Lofgren L.A."/>
            <person name="Nguyen N.H."/>
            <person name="Vilgalys R."/>
            <person name="Ruytinx J."/>
            <person name="Liao H.L."/>
            <person name="Branco S."/>
            <person name="Kuo A."/>
            <person name="LaButti K."/>
            <person name="Lipzen A."/>
            <person name="Andreopoulos W."/>
            <person name="Pangilinan J."/>
            <person name="Riley R."/>
            <person name="Hundley H."/>
            <person name="Na H."/>
            <person name="Barry K."/>
            <person name="Grigoriev I.V."/>
            <person name="Stajich J.E."/>
            <person name="Kennedy P.G."/>
        </authorList>
    </citation>
    <scope>NUCLEOTIDE SEQUENCE</scope>
    <source>
        <strain evidence="1">S12</strain>
    </source>
</reference>
<accession>A0A9P7DEI0</accession>
<dbReference type="AlphaFoldDB" id="A0A9P7DEI0"/>
<dbReference type="GeneID" id="64605030"/>
<dbReference type="Proteomes" id="UP000719766">
    <property type="component" value="Unassembled WGS sequence"/>
</dbReference>
<organism evidence="1 2">
    <name type="scientific">Suillus plorans</name>
    <dbReference type="NCBI Taxonomy" id="116603"/>
    <lineage>
        <taxon>Eukaryota</taxon>
        <taxon>Fungi</taxon>
        <taxon>Dikarya</taxon>
        <taxon>Basidiomycota</taxon>
        <taxon>Agaricomycotina</taxon>
        <taxon>Agaricomycetes</taxon>
        <taxon>Agaricomycetidae</taxon>
        <taxon>Boletales</taxon>
        <taxon>Suillineae</taxon>
        <taxon>Suillaceae</taxon>
        <taxon>Suillus</taxon>
    </lineage>
</organism>
<evidence type="ECO:0000313" key="2">
    <source>
        <dbReference type="Proteomes" id="UP000719766"/>
    </source>
</evidence>
<comment type="caution">
    <text evidence="1">The sequence shown here is derived from an EMBL/GenBank/DDBJ whole genome shotgun (WGS) entry which is preliminary data.</text>
</comment>
<keyword evidence="2" id="KW-1185">Reference proteome</keyword>